<dbReference type="PROSITE" id="PS00041">
    <property type="entry name" value="HTH_ARAC_FAMILY_1"/>
    <property type="match status" value="1"/>
</dbReference>
<organism evidence="5 6">
    <name type="scientific">Puia dinghuensis</name>
    <dbReference type="NCBI Taxonomy" id="1792502"/>
    <lineage>
        <taxon>Bacteria</taxon>
        <taxon>Pseudomonadati</taxon>
        <taxon>Bacteroidota</taxon>
        <taxon>Chitinophagia</taxon>
        <taxon>Chitinophagales</taxon>
        <taxon>Chitinophagaceae</taxon>
        <taxon>Puia</taxon>
    </lineage>
</organism>
<dbReference type="GO" id="GO:0043565">
    <property type="term" value="F:sequence-specific DNA binding"/>
    <property type="evidence" value="ECO:0007669"/>
    <property type="project" value="InterPro"/>
</dbReference>
<dbReference type="InterPro" id="IPR036163">
    <property type="entry name" value="HMA_dom_sf"/>
</dbReference>
<dbReference type="Gene3D" id="3.30.70.100">
    <property type="match status" value="1"/>
</dbReference>
<keyword evidence="1" id="KW-0805">Transcription regulation</keyword>
<evidence type="ECO:0000259" key="4">
    <source>
        <dbReference type="PROSITE" id="PS01124"/>
    </source>
</evidence>
<evidence type="ECO:0000256" key="3">
    <source>
        <dbReference type="ARBA" id="ARBA00023163"/>
    </source>
</evidence>
<evidence type="ECO:0000313" key="5">
    <source>
        <dbReference type="EMBL" id="GGB21081.1"/>
    </source>
</evidence>
<dbReference type="Gene3D" id="1.10.10.60">
    <property type="entry name" value="Homeodomain-like"/>
    <property type="match status" value="1"/>
</dbReference>
<dbReference type="SUPFAM" id="SSF55008">
    <property type="entry name" value="HMA, heavy metal-associated domain"/>
    <property type="match status" value="1"/>
</dbReference>
<proteinExistence type="predicted"/>
<keyword evidence="6" id="KW-1185">Reference proteome</keyword>
<dbReference type="InterPro" id="IPR018060">
    <property type="entry name" value="HTH_AraC"/>
</dbReference>
<feature type="domain" description="HTH araC/xylS-type" evidence="4">
    <location>
        <begin position="71"/>
        <end position="174"/>
    </location>
</feature>
<dbReference type="SUPFAM" id="SSF46689">
    <property type="entry name" value="Homeodomain-like"/>
    <property type="match status" value="1"/>
</dbReference>
<dbReference type="GO" id="GO:0003700">
    <property type="term" value="F:DNA-binding transcription factor activity"/>
    <property type="evidence" value="ECO:0007669"/>
    <property type="project" value="InterPro"/>
</dbReference>
<dbReference type="InterPro" id="IPR018062">
    <property type="entry name" value="HTH_AraC-typ_CS"/>
</dbReference>
<dbReference type="AlphaFoldDB" id="A0A8J2UI21"/>
<dbReference type="Proteomes" id="UP000607559">
    <property type="component" value="Unassembled WGS sequence"/>
</dbReference>
<protein>
    <recommendedName>
        <fullName evidence="4">HTH araC/xylS-type domain-containing protein</fullName>
    </recommendedName>
</protein>
<keyword evidence="2" id="KW-0238">DNA-binding</keyword>
<dbReference type="PANTHER" id="PTHR43280:SF28">
    <property type="entry name" value="HTH-TYPE TRANSCRIPTIONAL ACTIVATOR RHAS"/>
    <property type="match status" value="1"/>
</dbReference>
<dbReference type="PROSITE" id="PS01124">
    <property type="entry name" value="HTH_ARAC_FAMILY_2"/>
    <property type="match status" value="1"/>
</dbReference>
<name>A0A8J2UI21_9BACT</name>
<accession>A0A8J2UI21</accession>
<sequence length="201" mass="22231">MIIYIKNMVCPRCITAVEDAFKAIGVEPLSVRLGEVTVKEALPAEQLAKLAARLQELGFELLDDVRRQQIEKIKAIVIRHVHQGDGEKVAFSALLAAELHREYSQLSKLFSETEGITIEHYVILQKIEKVKELLVYNEMSLSEIAFQLGYSSVAHLSAQFKKVTGLTPSAFKGQGIRLRKPLDAVGADARNNTSKGGSNKV</sequence>
<dbReference type="SMART" id="SM00342">
    <property type="entry name" value="HTH_ARAC"/>
    <property type="match status" value="1"/>
</dbReference>
<dbReference type="EMBL" id="BMJC01000006">
    <property type="protein sequence ID" value="GGB21081.1"/>
    <property type="molecule type" value="Genomic_DNA"/>
</dbReference>
<evidence type="ECO:0000256" key="1">
    <source>
        <dbReference type="ARBA" id="ARBA00023015"/>
    </source>
</evidence>
<reference evidence="5" key="1">
    <citation type="journal article" date="2014" name="Int. J. Syst. Evol. Microbiol.">
        <title>Complete genome sequence of Corynebacterium casei LMG S-19264T (=DSM 44701T), isolated from a smear-ripened cheese.</title>
        <authorList>
            <consortium name="US DOE Joint Genome Institute (JGI-PGF)"/>
            <person name="Walter F."/>
            <person name="Albersmeier A."/>
            <person name="Kalinowski J."/>
            <person name="Ruckert C."/>
        </authorList>
    </citation>
    <scope>NUCLEOTIDE SEQUENCE</scope>
    <source>
        <strain evidence="5">CGMCC 1.15448</strain>
    </source>
</reference>
<comment type="caution">
    <text evidence="5">The sequence shown here is derived from an EMBL/GenBank/DDBJ whole genome shotgun (WGS) entry which is preliminary data.</text>
</comment>
<dbReference type="PANTHER" id="PTHR43280">
    <property type="entry name" value="ARAC-FAMILY TRANSCRIPTIONAL REGULATOR"/>
    <property type="match status" value="1"/>
</dbReference>
<evidence type="ECO:0000313" key="6">
    <source>
        <dbReference type="Proteomes" id="UP000607559"/>
    </source>
</evidence>
<dbReference type="GO" id="GO:0046872">
    <property type="term" value="F:metal ion binding"/>
    <property type="evidence" value="ECO:0007669"/>
    <property type="project" value="InterPro"/>
</dbReference>
<dbReference type="RefSeq" id="WP_229689099.1">
    <property type="nucleotide sequence ID" value="NZ_BMJC01000006.1"/>
</dbReference>
<reference evidence="5" key="2">
    <citation type="submission" date="2020-09" db="EMBL/GenBank/DDBJ databases">
        <authorList>
            <person name="Sun Q."/>
            <person name="Zhou Y."/>
        </authorList>
    </citation>
    <scope>NUCLEOTIDE SEQUENCE</scope>
    <source>
        <strain evidence="5">CGMCC 1.15448</strain>
    </source>
</reference>
<dbReference type="Pfam" id="PF12833">
    <property type="entry name" value="HTH_18"/>
    <property type="match status" value="1"/>
</dbReference>
<dbReference type="InterPro" id="IPR009057">
    <property type="entry name" value="Homeodomain-like_sf"/>
</dbReference>
<evidence type="ECO:0000256" key="2">
    <source>
        <dbReference type="ARBA" id="ARBA00023125"/>
    </source>
</evidence>
<gene>
    <name evidence="5" type="ORF">GCM10011511_51040</name>
</gene>
<keyword evidence="3" id="KW-0804">Transcription</keyword>